<reference evidence="2 3" key="1">
    <citation type="submission" date="2015-07" db="EMBL/GenBank/DDBJ databases">
        <title>The genome of Habropoda laboriosa.</title>
        <authorList>
            <person name="Pan H."/>
            <person name="Kapheim K."/>
        </authorList>
    </citation>
    <scope>NUCLEOTIDE SEQUENCE [LARGE SCALE GENOMIC DNA]</scope>
    <source>
        <strain evidence="2">0110345459</strain>
    </source>
</reference>
<feature type="non-terminal residue" evidence="2">
    <location>
        <position position="1"/>
    </location>
</feature>
<proteinExistence type="predicted"/>
<dbReference type="EMBL" id="KQ414585">
    <property type="protein sequence ID" value="KOC70550.1"/>
    <property type="molecule type" value="Genomic_DNA"/>
</dbReference>
<accession>A0A0L7RI65</accession>
<keyword evidence="3" id="KW-1185">Reference proteome</keyword>
<evidence type="ECO:0000313" key="3">
    <source>
        <dbReference type="Proteomes" id="UP000053825"/>
    </source>
</evidence>
<dbReference type="Proteomes" id="UP000053825">
    <property type="component" value="Unassembled WGS sequence"/>
</dbReference>
<name>A0A0L7RI65_9HYME</name>
<organism evidence="2 3">
    <name type="scientific">Habropoda laboriosa</name>
    <dbReference type="NCBI Taxonomy" id="597456"/>
    <lineage>
        <taxon>Eukaryota</taxon>
        <taxon>Metazoa</taxon>
        <taxon>Ecdysozoa</taxon>
        <taxon>Arthropoda</taxon>
        <taxon>Hexapoda</taxon>
        <taxon>Insecta</taxon>
        <taxon>Pterygota</taxon>
        <taxon>Neoptera</taxon>
        <taxon>Endopterygota</taxon>
        <taxon>Hymenoptera</taxon>
        <taxon>Apocrita</taxon>
        <taxon>Aculeata</taxon>
        <taxon>Apoidea</taxon>
        <taxon>Anthophila</taxon>
        <taxon>Apidae</taxon>
        <taxon>Habropoda</taxon>
    </lineage>
</organism>
<gene>
    <name evidence="2" type="ORF">WH47_07957</name>
</gene>
<feature type="region of interest" description="Disordered" evidence="1">
    <location>
        <begin position="1"/>
        <end position="55"/>
    </location>
</feature>
<evidence type="ECO:0000313" key="2">
    <source>
        <dbReference type="EMBL" id="KOC70550.1"/>
    </source>
</evidence>
<protein>
    <submittedName>
        <fullName evidence="2">Uncharacterized protein</fullName>
    </submittedName>
</protein>
<dbReference type="AlphaFoldDB" id="A0A0L7RI65"/>
<feature type="compositionally biased region" description="Basic and acidic residues" evidence="1">
    <location>
        <begin position="34"/>
        <end position="55"/>
    </location>
</feature>
<evidence type="ECO:0000256" key="1">
    <source>
        <dbReference type="SAM" id="MobiDB-lite"/>
    </source>
</evidence>
<sequence>AGWSRRLGGYAEPASRRDSQLSQSTWGVSLRPLRPQERATGEGRRGEGQPFRREN</sequence>